<dbReference type="Pfam" id="PF09939">
    <property type="entry name" value="DUF2171"/>
    <property type="match status" value="1"/>
</dbReference>
<comment type="caution">
    <text evidence="2">The sequence shown here is derived from an EMBL/GenBank/DDBJ whole genome shotgun (WGS) entry which is preliminary data.</text>
</comment>
<keyword evidence="3" id="KW-1185">Reference proteome</keyword>
<dbReference type="EMBL" id="JBELQC010000001">
    <property type="protein sequence ID" value="MFL9840836.1"/>
    <property type="molecule type" value="Genomic_DNA"/>
</dbReference>
<feature type="compositionally biased region" description="Basic and acidic residues" evidence="1">
    <location>
        <begin position="80"/>
        <end position="117"/>
    </location>
</feature>
<gene>
    <name evidence="2" type="ORF">ABS767_07680</name>
</gene>
<accession>A0ABW8YKN2</accession>
<feature type="compositionally biased region" description="Basic and acidic residues" evidence="1">
    <location>
        <begin position="48"/>
        <end position="69"/>
    </location>
</feature>
<evidence type="ECO:0000313" key="3">
    <source>
        <dbReference type="Proteomes" id="UP001629244"/>
    </source>
</evidence>
<dbReference type="InterPro" id="IPR047800">
    <property type="entry name" value="SWFGD_dom"/>
</dbReference>
<feature type="region of interest" description="Disordered" evidence="1">
    <location>
        <begin position="1"/>
        <end position="117"/>
    </location>
</feature>
<dbReference type="InterPro" id="IPR018684">
    <property type="entry name" value="DUF2171"/>
</dbReference>
<evidence type="ECO:0000256" key="1">
    <source>
        <dbReference type="SAM" id="MobiDB-lite"/>
    </source>
</evidence>
<name>A0ABW8YKN2_9SPHN</name>
<reference evidence="2 3" key="1">
    <citation type="submission" date="2024-06" db="EMBL/GenBank/DDBJ databases">
        <authorList>
            <person name="Kaempfer P."/>
            <person name="Viver T."/>
        </authorList>
    </citation>
    <scope>NUCLEOTIDE SEQUENCE [LARGE SCALE GENOMIC DNA]</scope>
    <source>
        <strain evidence="2 3">ST-64</strain>
    </source>
</reference>
<dbReference type="RefSeq" id="WP_408077763.1">
    <property type="nucleotide sequence ID" value="NZ_JBELQC010000001.1"/>
</dbReference>
<organism evidence="2 3">
    <name type="scientific">Sphingomonas plantiphila</name>
    <dbReference type="NCBI Taxonomy" id="3163295"/>
    <lineage>
        <taxon>Bacteria</taxon>
        <taxon>Pseudomonadati</taxon>
        <taxon>Pseudomonadota</taxon>
        <taxon>Alphaproteobacteria</taxon>
        <taxon>Sphingomonadales</taxon>
        <taxon>Sphingomonadaceae</taxon>
        <taxon>Sphingomonas</taxon>
    </lineage>
</organism>
<sequence length="304" mass="35735">MGYEPYPNRNRDELWGTGGETPSRGYGYGYDPARDRGRSSAREFAATDYDRERSGWRDRDDGGYRDEGRYGGGRGYAPRGQRDYDDRYTSGSRGYRDQYEGGRRREREPSGYSYDDRGFFDRAGDEVRSWFGDEDAERRRAMDARYDERYGDNWASRDQDYYGWRRRQIDDLDRDYHEYRRENQTRFENEFGSWRSERQGQRSALQRVTEHMEVVGSDGEHVGTVDKVRGDRIILTKNDADAGGHHHSIPSRWIETVDDKVHIRKTADQAKSAWRDEERSGALFGDRDDTRGAHYLNRSFSGTY</sequence>
<feature type="compositionally biased region" description="Basic and acidic residues" evidence="1">
    <location>
        <begin position="32"/>
        <end position="41"/>
    </location>
</feature>
<proteinExistence type="predicted"/>
<protein>
    <submittedName>
        <fullName evidence="2">DUF2171 domain-containing protein</fullName>
    </submittedName>
</protein>
<evidence type="ECO:0000313" key="2">
    <source>
        <dbReference type="EMBL" id="MFL9840836.1"/>
    </source>
</evidence>
<dbReference type="Proteomes" id="UP001629244">
    <property type="component" value="Unassembled WGS sequence"/>
</dbReference>
<dbReference type="NCBIfam" id="NF033157">
    <property type="entry name" value="SWFGD_domain"/>
    <property type="match status" value="1"/>
</dbReference>